<feature type="compositionally biased region" description="Basic and acidic residues" evidence="1">
    <location>
        <begin position="142"/>
        <end position="152"/>
    </location>
</feature>
<accession>A0A1Z4M362</accession>
<keyword evidence="2" id="KW-0614">Plasmid</keyword>
<reference evidence="2 3" key="1">
    <citation type="submission" date="2017-06" db="EMBL/GenBank/DDBJ databases">
        <title>Genome sequencing of cyanobaciteial culture collection at National Institute for Environmental Studies (NIES).</title>
        <authorList>
            <person name="Hirose Y."/>
            <person name="Shimura Y."/>
            <person name="Fujisawa T."/>
            <person name="Nakamura Y."/>
            <person name="Kawachi M."/>
        </authorList>
    </citation>
    <scope>NUCLEOTIDE SEQUENCE [LARGE SCALE GENOMIC DNA]</scope>
    <source>
        <strain evidence="2 3">NIES-267</strain>
        <plasmid evidence="3">Plasmid3 dna</plasmid>
    </source>
</reference>
<name>A0A1Z4M362_9CYAN</name>
<dbReference type="Proteomes" id="UP000218418">
    <property type="component" value="Plasmid plasmid3"/>
</dbReference>
<keyword evidence="3" id="KW-1185">Reference proteome</keyword>
<geneLocation type="plasmid" evidence="3">
    <name>Plasmid3 dna</name>
</geneLocation>
<sequence>MSDLTLSKQLGGRLKAISEAWQHENLSETLAVIFDAVLLNWQIPLPPVPTLLNDYVCRVRIKPRHARIFTQMSHTSGASVASIARSHLIQWLTVSTDSTHLLHNPSTLSPRQIRESTETGTDKAFDETLDSFSKQSKRKKTGARESLSDLLM</sequence>
<protein>
    <submittedName>
        <fullName evidence="2">Uncharacterized protein</fullName>
    </submittedName>
</protein>
<dbReference type="EMBL" id="AP018230">
    <property type="protein sequence ID" value="BAY87920.1"/>
    <property type="molecule type" value="Genomic_DNA"/>
</dbReference>
<proteinExistence type="predicted"/>
<gene>
    <name evidence="2" type="ORF">NIES267_74440</name>
</gene>
<dbReference type="AlphaFoldDB" id="A0A1Z4M362"/>
<evidence type="ECO:0000313" key="3">
    <source>
        <dbReference type="Proteomes" id="UP000218418"/>
    </source>
</evidence>
<organism evidence="2 3">
    <name type="scientific">Calothrix parasitica NIES-267</name>
    <dbReference type="NCBI Taxonomy" id="1973488"/>
    <lineage>
        <taxon>Bacteria</taxon>
        <taxon>Bacillati</taxon>
        <taxon>Cyanobacteriota</taxon>
        <taxon>Cyanophyceae</taxon>
        <taxon>Nostocales</taxon>
        <taxon>Calotrichaceae</taxon>
        <taxon>Calothrix</taxon>
    </lineage>
</organism>
<dbReference type="OrthoDB" id="9838499at2"/>
<evidence type="ECO:0000313" key="2">
    <source>
        <dbReference type="EMBL" id="BAY87920.1"/>
    </source>
</evidence>
<feature type="region of interest" description="Disordered" evidence="1">
    <location>
        <begin position="132"/>
        <end position="152"/>
    </location>
</feature>
<evidence type="ECO:0000256" key="1">
    <source>
        <dbReference type="SAM" id="MobiDB-lite"/>
    </source>
</evidence>